<comment type="caution">
    <text evidence="2">The sequence shown here is derived from an EMBL/GenBank/DDBJ whole genome shotgun (WGS) entry which is preliminary data.</text>
</comment>
<name>A0A7J7SC91_MYOMY</name>
<keyword evidence="1" id="KW-1133">Transmembrane helix</keyword>
<accession>A0A7J7SC91</accession>
<sequence length="146" mass="16640">MSLDMFPPLQLLEEFEKVWHSLFAKCLEEFIHEAICPGIFFVGRFLINASIFLLVIFLFSLPVFHYLVLVGCIPNCQKLEATQCSSTGDWLTKVQYNHNVEYYSAIKRDFAMGAQCSVQIMLLSCTLETCMVLQANVTLINSIKSK</sequence>
<organism evidence="2 3">
    <name type="scientific">Myotis myotis</name>
    <name type="common">Greater mouse-eared bat</name>
    <name type="synonym">Vespertilio myotis</name>
    <dbReference type="NCBI Taxonomy" id="51298"/>
    <lineage>
        <taxon>Eukaryota</taxon>
        <taxon>Metazoa</taxon>
        <taxon>Chordata</taxon>
        <taxon>Craniata</taxon>
        <taxon>Vertebrata</taxon>
        <taxon>Euteleostomi</taxon>
        <taxon>Mammalia</taxon>
        <taxon>Eutheria</taxon>
        <taxon>Laurasiatheria</taxon>
        <taxon>Chiroptera</taxon>
        <taxon>Yangochiroptera</taxon>
        <taxon>Vespertilionidae</taxon>
        <taxon>Myotis</taxon>
    </lineage>
</organism>
<evidence type="ECO:0000313" key="3">
    <source>
        <dbReference type="Proteomes" id="UP000527355"/>
    </source>
</evidence>
<dbReference type="Proteomes" id="UP000527355">
    <property type="component" value="Unassembled WGS sequence"/>
</dbReference>
<dbReference type="AlphaFoldDB" id="A0A7J7SC91"/>
<evidence type="ECO:0000256" key="1">
    <source>
        <dbReference type="SAM" id="Phobius"/>
    </source>
</evidence>
<gene>
    <name evidence="2" type="ORF">mMyoMyo1_009503</name>
</gene>
<dbReference type="EMBL" id="JABWUV010000019">
    <property type="protein sequence ID" value="KAF6285944.1"/>
    <property type="molecule type" value="Genomic_DNA"/>
</dbReference>
<protein>
    <submittedName>
        <fullName evidence="2">Uncharacterized protein</fullName>
    </submittedName>
</protein>
<feature type="transmembrane region" description="Helical" evidence="1">
    <location>
        <begin position="45"/>
        <end position="68"/>
    </location>
</feature>
<keyword evidence="1" id="KW-0472">Membrane</keyword>
<proteinExistence type="predicted"/>
<evidence type="ECO:0000313" key="2">
    <source>
        <dbReference type="EMBL" id="KAF6285944.1"/>
    </source>
</evidence>
<reference evidence="2 3" key="1">
    <citation type="journal article" date="2020" name="Nature">
        <title>Six reference-quality genomes reveal evolution of bat adaptations.</title>
        <authorList>
            <person name="Jebb D."/>
            <person name="Huang Z."/>
            <person name="Pippel M."/>
            <person name="Hughes G.M."/>
            <person name="Lavrichenko K."/>
            <person name="Devanna P."/>
            <person name="Winkler S."/>
            <person name="Jermiin L.S."/>
            <person name="Skirmuntt E.C."/>
            <person name="Katzourakis A."/>
            <person name="Burkitt-Gray L."/>
            <person name="Ray D.A."/>
            <person name="Sullivan K.A.M."/>
            <person name="Roscito J.G."/>
            <person name="Kirilenko B.M."/>
            <person name="Davalos L.M."/>
            <person name="Corthals A.P."/>
            <person name="Power M.L."/>
            <person name="Jones G."/>
            <person name="Ransome R.D."/>
            <person name="Dechmann D.K.N."/>
            <person name="Locatelli A.G."/>
            <person name="Puechmaille S.J."/>
            <person name="Fedrigo O."/>
            <person name="Jarvis E.D."/>
            <person name="Hiller M."/>
            <person name="Vernes S.C."/>
            <person name="Myers E.W."/>
            <person name="Teeling E.C."/>
        </authorList>
    </citation>
    <scope>NUCLEOTIDE SEQUENCE [LARGE SCALE GENOMIC DNA]</scope>
    <source>
        <strain evidence="2">MMyoMyo1</strain>
        <tissue evidence="2">Flight muscle</tissue>
    </source>
</reference>
<keyword evidence="3" id="KW-1185">Reference proteome</keyword>
<keyword evidence="1" id="KW-0812">Transmembrane</keyword>